<dbReference type="HAMAP" id="MF_00213">
    <property type="entry name" value="HypA_HybF"/>
    <property type="match status" value="1"/>
</dbReference>
<evidence type="ECO:0000313" key="7">
    <source>
        <dbReference type="Proteomes" id="UP000189733"/>
    </source>
</evidence>
<evidence type="ECO:0000256" key="1">
    <source>
        <dbReference type="ARBA" id="ARBA00010748"/>
    </source>
</evidence>
<dbReference type="RefSeq" id="WP_078684195.1">
    <property type="nucleotide sequence ID" value="NZ_FUYA01000002.1"/>
</dbReference>
<comment type="similarity">
    <text evidence="1 5">Belongs to the HypA/HybF family.</text>
</comment>
<dbReference type="NCBIfam" id="TIGR00100">
    <property type="entry name" value="hypA"/>
    <property type="match status" value="1"/>
</dbReference>
<dbReference type="PANTHER" id="PTHR34535">
    <property type="entry name" value="HYDROGENASE MATURATION FACTOR HYPA"/>
    <property type="match status" value="1"/>
</dbReference>
<gene>
    <name evidence="5" type="primary">hypA</name>
    <name evidence="6" type="ORF">SAMN02745702_00892</name>
</gene>
<keyword evidence="4 5" id="KW-0862">Zinc</keyword>
<evidence type="ECO:0000256" key="3">
    <source>
        <dbReference type="ARBA" id="ARBA00022723"/>
    </source>
</evidence>
<reference evidence="6 7" key="1">
    <citation type="submission" date="2017-02" db="EMBL/GenBank/DDBJ databases">
        <authorList>
            <person name="Peterson S.W."/>
        </authorList>
    </citation>
    <scope>NUCLEOTIDE SEQUENCE [LARGE SCALE GENOMIC DNA]</scope>
    <source>
        <strain evidence="6 7">DSM 18034</strain>
    </source>
</reference>
<feature type="binding site" evidence="5">
    <location>
        <position position="76"/>
    </location>
    <ligand>
        <name>Zn(2+)</name>
        <dbReference type="ChEBI" id="CHEBI:29105"/>
    </ligand>
</feature>
<dbReference type="AlphaFoldDB" id="A0A1T4VTI6"/>
<evidence type="ECO:0000256" key="5">
    <source>
        <dbReference type="HAMAP-Rule" id="MF_00213"/>
    </source>
</evidence>
<sequence length="113" mass="12324">MHEISIILSIISIVEEEAKKHGISHVHSVTICVGELSCVEEQTLRGCFEVATETSSLAGAKLIIEPVEAVFNCARCGGSIRAHTWLNTCSHCNANDLNLVQGRELFVKNFEAD</sequence>
<dbReference type="GO" id="GO:0016151">
    <property type="term" value="F:nickel cation binding"/>
    <property type="evidence" value="ECO:0007669"/>
    <property type="project" value="UniProtKB-UniRule"/>
</dbReference>
<dbReference type="Gene3D" id="3.30.2320.80">
    <property type="match status" value="1"/>
</dbReference>
<dbReference type="Pfam" id="PF01155">
    <property type="entry name" value="HypA"/>
    <property type="match status" value="1"/>
</dbReference>
<feature type="binding site" evidence="5">
    <location>
        <position position="2"/>
    </location>
    <ligand>
        <name>Ni(2+)</name>
        <dbReference type="ChEBI" id="CHEBI:49786"/>
    </ligand>
</feature>
<accession>A0A1T4VTI6</accession>
<comment type="function">
    <text evidence="5">Involved in the maturation of [NiFe] hydrogenases. Required for nickel insertion into the metal center of the hydrogenase.</text>
</comment>
<keyword evidence="2 5" id="KW-0533">Nickel</keyword>
<dbReference type="GO" id="GO:0008270">
    <property type="term" value="F:zinc ion binding"/>
    <property type="evidence" value="ECO:0007669"/>
    <property type="project" value="UniProtKB-UniRule"/>
</dbReference>
<dbReference type="GO" id="GO:0051604">
    <property type="term" value="P:protein maturation"/>
    <property type="evidence" value="ECO:0007669"/>
    <property type="project" value="InterPro"/>
</dbReference>
<organism evidence="6 7">
    <name type="scientific">Desulfobaculum bizertense DSM 18034</name>
    <dbReference type="NCBI Taxonomy" id="1121442"/>
    <lineage>
        <taxon>Bacteria</taxon>
        <taxon>Pseudomonadati</taxon>
        <taxon>Thermodesulfobacteriota</taxon>
        <taxon>Desulfovibrionia</taxon>
        <taxon>Desulfovibrionales</taxon>
        <taxon>Desulfovibrionaceae</taxon>
        <taxon>Desulfobaculum</taxon>
    </lineage>
</organism>
<dbReference type="PANTHER" id="PTHR34535:SF3">
    <property type="entry name" value="HYDROGENASE MATURATION FACTOR HYPA"/>
    <property type="match status" value="1"/>
</dbReference>
<name>A0A1T4VTI6_9BACT</name>
<dbReference type="Proteomes" id="UP000189733">
    <property type="component" value="Unassembled WGS sequence"/>
</dbReference>
<keyword evidence="3 5" id="KW-0479">Metal-binding</keyword>
<feature type="binding site" evidence="5">
    <location>
        <position position="89"/>
    </location>
    <ligand>
        <name>Zn(2+)</name>
        <dbReference type="ChEBI" id="CHEBI:29105"/>
    </ligand>
</feature>
<dbReference type="InterPro" id="IPR000688">
    <property type="entry name" value="HypA/HybF"/>
</dbReference>
<evidence type="ECO:0000256" key="4">
    <source>
        <dbReference type="ARBA" id="ARBA00022833"/>
    </source>
</evidence>
<protein>
    <recommendedName>
        <fullName evidence="5">Hydrogenase maturation factor HypA</fullName>
    </recommendedName>
</protein>
<dbReference type="OrthoDB" id="9800361at2"/>
<dbReference type="PIRSF" id="PIRSF004761">
    <property type="entry name" value="Hydrgn_mat_HypA"/>
    <property type="match status" value="1"/>
</dbReference>
<evidence type="ECO:0000313" key="6">
    <source>
        <dbReference type="EMBL" id="SKA67811.1"/>
    </source>
</evidence>
<dbReference type="STRING" id="1121442.SAMN02745702_00892"/>
<dbReference type="EMBL" id="FUYA01000002">
    <property type="protein sequence ID" value="SKA67811.1"/>
    <property type="molecule type" value="Genomic_DNA"/>
</dbReference>
<dbReference type="PROSITE" id="PS01249">
    <property type="entry name" value="HYPA"/>
    <property type="match status" value="1"/>
</dbReference>
<proteinExistence type="inferred from homology"/>
<keyword evidence="7" id="KW-1185">Reference proteome</keyword>
<feature type="binding site" evidence="5">
    <location>
        <position position="92"/>
    </location>
    <ligand>
        <name>Zn(2+)</name>
        <dbReference type="ChEBI" id="CHEBI:29105"/>
    </ligand>
</feature>
<evidence type="ECO:0000256" key="2">
    <source>
        <dbReference type="ARBA" id="ARBA00022596"/>
    </source>
</evidence>
<dbReference type="InterPro" id="IPR020538">
    <property type="entry name" value="Hydgase_Ni_incorp_HypA/HybF_CS"/>
</dbReference>
<feature type="binding site" evidence="5">
    <location>
        <position position="73"/>
    </location>
    <ligand>
        <name>Zn(2+)</name>
        <dbReference type="ChEBI" id="CHEBI:29105"/>
    </ligand>
</feature>